<dbReference type="AlphaFoldDB" id="A0A2S8F0Q2"/>
<dbReference type="RefSeq" id="WP_146115780.1">
    <property type="nucleotide sequence ID" value="NZ_PUIA01000074.1"/>
</dbReference>
<name>A0A2S8F0Q2_9BACT</name>
<accession>A0A2S8F0Q2</accession>
<comment type="caution">
    <text evidence="1">The sequence shown here is derived from an EMBL/GenBank/DDBJ whole genome shotgun (WGS) entry which is preliminary data.</text>
</comment>
<organism evidence="1 2">
    <name type="scientific">Blastopirellula marina</name>
    <dbReference type="NCBI Taxonomy" id="124"/>
    <lineage>
        <taxon>Bacteria</taxon>
        <taxon>Pseudomonadati</taxon>
        <taxon>Planctomycetota</taxon>
        <taxon>Planctomycetia</taxon>
        <taxon>Pirellulales</taxon>
        <taxon>Pirellulaceae</taxon>
        <taxon>Blastopirellula</taxon>
    </lineage>
</organism>
<dbReference type="EMBL" id="PUIA01000074">
    <property type="protein sequence ID" value="PQO25720.1"/>
    <property type="molecule type" value="Genomic_DNA"/>
</dbReference>
<evidence type="ECO:0000313" key="2">
    <source>
        <dbReference type="Proteomes" id="UP000240009"/>
    </source>
</evidence>
<protein>
    <submittedName>
        <fullName evidence="1">Uncharacterized protein</fullName>
    </submittedName>
</protein>
<evidence type="ECO:0000313" key="1">
    <source>
        <dbReference type="EMBL" id="PQO25720.1"/>
    </source>
</evidence>
<dbReference type="Proteomes" id="UP000240009">
    <property type="component" value="Unassembled WGS sequence"/>
</dbReference>
<gene>
    <name evidence="1" type="ORF">C5Y96_23190</name>
</gene>
<sequence length="76" mass="8015">MNSAHDQHESNRAFSLENAPAVIVRARKTFVCSSCGTLVKIPAEAVGHLAYAFDSSPQEQLAIIPANPPTTVSGPP</sequence>
<proteinExistence type="predicted"/>
<reference evidence="1 2" key="1">
    <citation type="submission" date="2018-02" db="EMBL/GenBank/DDBJ databases">
        <title>Comparative genomes isolates from brazilian mangrove.</title>
        <authorList>
            <person name="Araujo J.E."/>
            <person name="Taketani R.G."/>
            <person name="Silva M.C.P."/>
            <person name="Loureco M.V."/>
            <person name="Andreote F.D."/>
        </authorList>
    </citation>
    <scope>NUCLEOTIDE SEQUENCE [LARGE SCALE GENOMIC DNA]</scope>
    <source>
        <strain evidence="1 2">HEX-2 MGV</strain>
    </source>
</reference>